<evidence type="ECO:0000313" key="2">
    <source>
        <dbReference type="EMBL" id="KXS97690.1"/>
    </source>
</evidence>
<proteinExistence type="predicted"/>
<gene>
    <name evidence="2" type="ORF">AC578_1489</name>
</gene>
<dbReference type="AlphaFoldDB" id="A0A139H5D6"/>
<feature type="compositionally biased region" description="Low complexity" evidence="1">
    <location>
        <begin position="125"/>
        <end position="135"/>
    </location>
</feature>
<evidence type="ECO:0000313" key="3">
    <source>
        <dbReference type="Proteomes" id="UP000070133"/>
    </source>
</evidence>
<comment type="caution">
    <text evidence="2">The sequence shown here is derived from an EMBL/GenBank/DDBJ whole genome shotgun (WGS) entry which is preliminary data.</text>
</comment>
<keyword evidence="3" id="KW-1185">Reference proteome</keyword>
<dbReference type="Proteomes" id="UP000070133">
    <property type="component" value="Unassembled WGS sequence"/>
</dbReference>
<protein>
    <submittedName>
        <fullName evidence="2">Uncharacterized protein</fullName>
    </submittedName>
</protein>
<dbReference type="EMBL" id="LFZN01000136">
    <property type="protein sequence ID" value="KXS97690.1"/>
    <property type="molecule type" value="Genomic_DNA"/>
</dbReference>
<sequence>MIDVVQFFADEARIDLRDMDASPTQCLWHVHETSTRCKRWNQPYATPAQIQVLIGRINGEMAKLRAKYERPSRSQFEQVFVDMTELAQVFLCGLHRKRPARYRAEHLTMEFWIFAKLGQENMSSSSALSSSSSFQSRKRGCSHMGPSDDEDIAPDSSNNSFGSPAKRSCTSSAAIAADASQSFIGTTTAMSHQTLNTASSSQVHQESEPHTLDIPVARQLNQELALNNNINMQAAGQDTNSASGVAYEPCCIGIATGKHSAGCVMASCVLCKGDLTTGHSPDCAVNGCMYCLGDMTAAHAAGCMMNMPWLFENPTDGQAKSCLWCDGVDGEHRADCLELNQIGGNVVAEGEGSTVG</sequence>
<reference evidence="2 3" key="1">
    <citation type="submission" date="2015-07" db="EMBL/GenBank/DDBJ databases">
        <title>Comparative genomics of the Sigatoka disease complex on banana suggests a link between parallel evolutionary changes in Pseudocercospora fijiensis and Pseudocercospora eumusae and increased virulence on the banana host.</title>
        <authorList>
            <person name="Chang T.-C."/>
            <person name="Salvucci A."/>
            <person name="Crous P.W."/>
            <person name="Stergiopoulos I."/>
        </authorList>
    </citation>
    <scope>NUCLEOTIDE SEQUENCE [LARGE SCALE GENOMIC DNA]</scope>
    <source>
        <strain evidence="2 3">CBS 114824</strain>
    </source>
</reference>
<evidence type="ECO:0000256" key="1">
    <source>
        <dbReference type="SAM" id="MobiDB-lite"/>
    </source>
</evidence>
<name>A0A139H5D6_9PEZI</name>
<organism evidence="2 3">
    <name type="scientific">Pseudocercospora eumusae</name>
    <dbReference type="NCBI Taxonomy" id="321146"/>
    <lineage>
        <taxon>Eukaryota</taxon>
        <taxon>Fungi</taxon>
        <taxon>Dikarya</taxon>
        <taxon>Ascomycota</taxon>
        <taxon>Pezizomycotina</taxon>
        <taxon>Dothideomycetes</taxon>
        <taxon>Dothideomycetidae</taxon>
        <taxon>Mycosphaerellales</taxon>
        <taxon>Mycosphaerellaceae</taxon>
        <taxon>Pseudocercospora</taxon>
    </lineage>
</organism>
<feature type="region of interest" description="Disordered" evidence="1">
    <location>
        <begin position="125"/>
        <end position="165"/>
    </location>
</feature>
<accession>A0A139H5D6</accession>